<proteinExistence type="inferred from homology"/>
<dbReference type="Pfam" id="PF01884">
    <property type="entry name" value="PcrB"/>
    <property type="match status" value="1"/>
</dbReference>
<keyword evidence="1 8" id="KW-0444">Lipid biosynthesis</keyword>
<organism evidence="9 10">
    <name type="scientific">Algoriphagus iocasae</name>
    <dbReference type="NCBI Taxonomy" id="1836499"/>
    <lineage>
        <taxon>Bacteria</taxon>
        <taxon>Pseudomonadati</taxon>
        <taxon>Bacteroidota</taxon>
        <taxon>Cytophagia</taxon>
        <taxon>Cytophagales</taxon>
        <taxon>Cyclobacteriaceae</taxon>
        <taxon>Algoriphagus</taxon>
    </lineage>
</organism>
<evidence type="ECO:0000256" key="1">
    <source>
        <dbReference type="ARBA" id="ARBA00022516"/>
    </source>
</evidence>
<comment type="caution">
    <text evidence="8">Lacks conserved residue(s) required for the propagation of feature annotation.</text>
</comment>
<dbReference type="Gene3D" id="3.20.20.390">
    <property type="entry name" value="FMN-linked oxidoreductases"/>
    <property type="match status" value="1"/>
</dbReference>
<keyword evidence="4 8" id="KW-0460">Magnesium</keyword>
<comment type="cofactor">
    <cofactor evidence="8">
        <name>Mg(2+)</name>
        <dbReference type="ChEBI" id="CHEBI:18420"/>
    </cofactor>
</comment>
<evidence type="ECO:0000256" key="4">
    <source>
        <dbReference type="ARBA" id="ARBA00022842"/>
    </source>
</evidence>
<keyword evidence="3 8" id="KW-0479">Metal-binding</keyword>
<dbReference type="PANTHER" id="PTHR40029:SF2">
    <property type="entry name" value="HEPTAPRENYLGLYCERYL PHOSPHATE SYNTHASE"/>
    <property type="match status" value="1"/>
</dbReference>
<evidence type="ECO:0000313" key="9">
    <source>
        <dbReference type="EMBL" id="MBB6326747.1"/>
    </source>
</evidence>
<comment type="function">
    <text evidence="8">Prenyltransferase that catalyzes the transfer of the geranylgeranyl moiety of geranylgeranyl diphosphate (GGPP) to the C3 hydroxyl of sn-glycerol-1-phosphate (G1P).</text>
</comment>
<feature type="binding site" evidence="8">
    <location>
        <begin position="180"/>
        <end position="186"/>
    </location>
    <ligand>
        <name>sn-glycerol 1-phosphate</name>
        <dbReference type="ChEBI" id="CHEBI:57685"/>
    </ligand>
</feature>
<dbReference type="HAMAP" id="MF_00112">
    <property type="entry name" value="GGGP_HepGP_synthase"/>
    <property type="match status" value="1"/>
</dbReference>
<keyword evidence="10" id="KW-1185">Reference proteome</keyword>
<accession>A0A841MMK7</accession>
<dbReference type="EC" id="2.5.1.41" evidence="8"/>
<dbReference type="GO" id="GO:0047294">
    <property type="term" value="F:phosphoglycerol geranylgeranyltransferase activity"/>
    <property type="evidence" value="ECO:0007669"/>
    <property type="project" value="UniProtKB-UniRule"/>
</dbReference>
<feature type="binding site" evidence="8">
    <location>
        <begin position="211"/>
        <end position="212"/>
    </location>
    <ligand>
        <name>sn-glycerol 1-phosphate</name>
        <dbReference type="ChEBI" id="CHEBI:57685"/>
    </ligand>
</feature>
<dbReference type="RefSeq" id="WP_184495326.1">
    <property type="nucleotide sequence ID" value="NZ_JACIJO010000002.1"/>
</dbReference>
<comment type="caution">
    <text evidence="9">The sequence shown here is derived from an EMBL/GenBank/DDBJ whole genome shotgun (WGS) entry which is preliminary data.</text>
</comment>
<keyword evidence="6 8" id="KW-0594">Phospholipid biosynthesis</keyword>
<evidence type="ECO:0000313" key="10">
    <source>
        <dbReference type="Proteomes" id="UP000588604"/>
    </source>
</evidence>
<dbReference type="GO" id="GO:0046474">
    <property type="term" value="P:glycerophospholipid biosynthetic process"/>
    <property type="evidence" value="ECO:0007669"/>
    <property type="project" value="UniProtKB-UniRule"/>
</dbReference>
<evidence type="ECO:0000256" key="8">
    <source>
        <dbReference type="HAMAP-Rule" id="MF_00112"/>
    </source>
</evidence>
<feature type="binding site" evidence="8">
    <location>
        <begin position="233"/>
        <end position="234"/>
    </location>
    <ligand>
        <name>sn-glycerol 1-phosphate</name>
        <dbReference type="ChEBI" id="CHEBI:57685"/>
    </ligand>
</feature>
<dbReference type="SUPFAM" id="SSF51395">
    <property type="entry name" value="FMN-linked oxidoreductases"/>
    <property type="match status" value="1"/>
</dbReference>
<sequence length="260" mass="28428">MPQQETRKISNLLQSLNQSKKKGLAWLIDPDKFPSADYFIENFDWVKDSDLDLILVGGSDFERSDFSEIIDSIKKISGEIPVVIFPGSQLQLAENADAILFLSLLSGRNPDLLIGQHVHAAPKILKMGLEVLPTAYLLVNNGEITRVHTVSQTLPILNSNPTLVKNTALAGYYLGLKYFFIDAGSGATNPVSSQVIESVKDLVPCPLIVGGGIDNLEKLKDAFEAGADLVVLGNVIEKDPGFLSEVLDYKAWYNLSLNIN</sequence>
<keyword evidence="5 8" id="KW-0443">Lipid metabolism</keyword>
<evidence type="ECO:0000256" key="6">
    <source>
        <dbReference type="ARBA" id="ARBA00023209"/>
    </source>
</evidence>
<evidence type="ECO:0000256" key="2">
    <source>
        <dbReference type="ARBA" id="ARBA00022679"/>
    </source>
</evidence>
<dbReference type="NCBIfam" id="TIGR01768">
    <property type="entry name" value="GGGP-family"/>
    <property type="match status" value="1"/>
</dbReference>
<keyword evidence="2 8" id="KW-0808">Transferase</keyword>
<protein>
    <recommendedName>
        <fullName evidence="8">Geranylgeranylglyceryl phosphate synthase</fullName>
        <shortName evidence="8">GGGP synthase</shortName>
        <shortName evidence="8">GGGPS</shortName>
        <ecNumber evidence="8">2.5.1.41</ecNumber>
    </recommendedName>
    <alternativeName>
        <fullName evidence="8">(S)-3-O-geranylgeranylglyceryl phosphate synthase</fullName>
    </alternativeName>
    <alternativeName>
        <fullName evidence="8">Phosphoglycerol geranylgeranyltransferase</fullName>
    </alternativeName>
</protein>
<feature type="binding site" evidence="8">
    <location>
        <position position="59"/>
    </location>
    <ligand>
        <name>Mg(2+)</name>
        <dbReference type="ChEBI" id="CHEBI:18420"/>
    </ligand>
</feature>
<evidence type="ECO:0000256" key="3">
    <source>
        <dbReference type="ARBA" id="ARBA00022723"/>
    </source>
</evidence>
<dbReference type="InterPro" id="IPR038597">
    <property type="entry name" value="GGGP/HepGP_synthase_sf"/>
</dbReference>
<dbReference type="PANTHER" id="PTHR40029">
    <property type="match status" value="1"/>
</dbReference>
<dbReference type="AlphaFoldDB" id="A0A841MMK7"/>
<keyword evidence="7 8" id="KW-1208">Phospholipid metabolism</keyword>
<dbReference type="GO" id="GO:0120536">
    <property type="term" value="F:heptaprenylglyceryl phosphate synthase activity"/>
    <property type="evidence" value="ECO:0007669"/>
    <property type="project" value="UniProtKB-ARBA"/>
</dbReference>
<evidence type="ECO:0000256" key="5">
    <source>
        <dbReference type="ARBA" id="ARBA00023098"/>
    </source>
</evidence>
<dbReference type="InterPro" id="IPR039074">
    <property type="entry name" value="GGGP/HepGP_synthase_I"/>
</dbReference>
<feature type="binding site" evidence="8">
    <location>
        <position position="29"/>
    </location>
    <ligand>
        <name>Mg(2+)</name>
        <dbReference type="ChEBI" id="CHEBI:18420"/>
    </ligand>
</feature>
<gene>
    <name evidence="9" type="ORF">FHS59_002375</name>
</gene>
<comment type="catalytic activity">
    <reaction evidence="8">
        <text>sn-glycerol 1-phosphate + (2E,6E,10E)-geranylgeranyl diphosphate = sn-3-O-(geranylgeranyl)glycerol 1-phosphate + diphosphate</text>
        <dbReference type="Rhea" id="RHEA:23404"/>
        <dbReference type="ChEBI" id="CHEBI:33019"/>
        <dbReference type="ChEBI" id="CHEBI:57677"/>
        <dbReference type="ChEBI" id="CHEBI:57685"/>
        <dbReference type="ChEBI" id="CHEBI:58756"/>
        <dbReference type="EC" id="2.5.1.41"/>
    </reaction>
</comment>
<name>A0A841MMK7_9BACT</name>
<dbReference type="Proteomes" id="UP000588604">
    <property type="component" value="Unassembled WGS sequence"/>
</dbReference>
<reference evidence="9 10" key="1">
    <citation type="submission" date="2020-08" db="EMBL/GenBank/DDBJ databases">
        <title>Genomic Encyclopedia of Type Strains, Phase IV (KMG-IV): sequencing the most valuable type-strain genomes for metagenomic binning, comparative biology and taxonomic classification.</title>
        <authorList>
            <person name="Goeker M."/>
        </authorList>
    </citation>
    <scope>NUCLEOTIDE SEQUENCE [LARGE SCALE GENOMIC DNA]</scope>
    <source>
        <strain evidence="9 10">DSM 102044</strain>
    </source>
</reference>
<dbReference type="GO" id="GO:0000287">
    <property type="term" value="F:magnesium ion binding"/>
    <property type="evidence" value="ECO:0007669"/>
    <property type="project" value="UniProtKB-UniRule"/>
</dbReference>
<dbReference type="EMBL" id="JACIJO010000002">
    <property type="protein sequence ID" value="MBB6326747.1"/>
    <property type="molecule type" value="Genomic_DNA"/>
</dbReference>
<dbReference type="InterPro" id="IPR008205">
    <property type="entry name" value="GGGP_HepGP_synthase"/>
</dbReference>
<evidence type="ECO:0000256" key="7">
    <source>
        <dbReference type="ARBA" id="ARBA00023264"/>
    </source>
</evidence>
<comment type="similarity">
    <text evidence="8">Belongs to the GGGP/HepGP synthase family. Group II subfamily.</text>
</comment>